<dbReference type="STRING" id="1447716.AH68_00020"/>
<evidence type="ECO:0000313" key="1">
    <source>
        <dbReference type="EMBL" id="AIZ13661.1"/>
    </source>
</evidence>
<dbReference type="KEGG" id="bka:AH68_00020"/>
<dbReference type="HOGENOM" id="CLU_087206_2_1_11"/>
<name>A0A0A7I183_9BIFI</name>
<protein>
    <recommendedName>
        <fullName evidence="3">Zn-ribbon-containing RNA-binding protein</fullName>
    </recommendedName>
</protein>
<dbReference type="Proteomes" id="UP000030625">
    <property type="component" value="Chromosome"/>
</dbReference>
<sequence>MPNPPICETLHLDQRKLPAEVFERISRRAGRYKEREECARQAWENFGKPGRDPQTVGNIFNVIATQGSWTPHLKIAQMQNHWDQVVGEENARHSYPVDLRDGILTIRCDSPAWTTTMTYMIPLLTDTIRRRLEGLTINEVRVTGPQQQGFSRGRMTRRTRY</sequence>
<dbReference type="EMBL" id="CP007456">
    <property type="protein sequence ID" value="AIZ13661.1"/>
    <property type="molecule type" value="Genomic_DNA"/>
</dbReference>
<gene>
    <name evidence="1" type="ORF">AH68_00020</name>
</gene>
<dbReference type="PANTHER" id="PTHR36456">
    <property type="entry name" value="UPF0232 PROTEIN SCO3875"/>
    <property type="match status" value="1"/>
</dbReference>
<dbReference type="RefSeq" id="WP_039196492.1">
    <property type="nucleotide sequence ID" value="NZ_CP007456.1"/>
</dbReference>
<reference evidence="1 2" key="1">
    <citation type="journal article" date="2015" name="Genome Announc.">
        <title>Complete and Assembled Genome Sequence of Bifidobacterium kashiwanohense PV20-2, Isolated from the Feces of an Anemic Kenyan Infant.</title>
        <authorList>
            <person name="Vazquez-Gutierrez P."/>
            <person name="Lacroix C."/>
            <person name="Chassard C."/>
            <person name="Klumpp J."/>
            <person name="Jans C."/>
            <person name="Stevens M.J."/>
        </authorList>
    </citation>
    <scope>NUCLEOTIDE SEQUENCE [LARGE SCALE GENOMIC DNA]</scope>
    <source>
        <strain evidence="1 2">PV20-2</strain>
    </source>
</reference>
<proteinExistence type="predicted"/>
<dbReference type="AlphaFoldDB" id="A0A0A7I183"/>
<evidence type="ECO:0000313" key="2">
    <source>
        <dbReference type="Proteomes" id="UP000030625"/>
    </source>
</evidence>
<organism evidence="1 2">
    <name type="scientific">Bifidobacterium catenulatum PV20-2</name>
    <dbReference type="NCBI Taxonomy" id="1447716"/>
    <lineage>
        <taxon>Bacteria</taxon>
        <taxon>Bacillati</taxon>
        <taxon>Actinomycetota</taxon>
        <taxon>Actinomycetes</taxon>
        <taxon>Bifidobacteriales</taxon>
        <taxon>Bifidobacteriaceae</taxon>
        <taxon>Bifidobacterium</taxon>
    </lineage>
</organism>
<dbReference type="Pfam" id="PF05258">
    <property type="entry name" value="DciA"/>
    <property type="match status" value="1"/>
</dbReference>
<evidence type="ECO:0008006" key="3">
    <source>
        <dbReference type="Google" id="ProtNLM"/>
    </source>
</evidence>
<accession>A0A0A7I183</accession>
<dbReference type="OrthoDB" id="5516926at2"/>
<dbReference type="InterPro" id="IPR007922">
    <property type="entry name" value="DciA-like"/>
</dbReference>
<dbReference type="PANTHER" id="PTHR36456:SF1">
    <property type="entry name" value="UPF0232 PROTEIN SCO3875"/>
    <property type="match status" value="1"/>
</dbReference>